<accession>A0A4Y2UZR4</accession>
<protein>
    <recommendedName>
        <fullName evidence="3">Integrase catalytic domain-containing protein</fullName>
    </recommendedName>
</protein>
<dbReference type="GO" id="GO:0003676">
    <property type="term" value="F:nucleic acid binding"/>
    <property type="evidence" value="ECO:0007669"/>
    <property type="project" value="InterPro"/>
</dbReference>
<sequence length="163" mass="19301">MAIRPFIARRSRPRTFYWDNGSNFKGTYNELSTFDWKKVVPDANNKKLFCQFNSPIASWWGGFWKRFVRVLEELLRLSLGKSILLFEELRNVLCDCESVINSRPLTYVSKNSDDLIPLTPSMILIENRNFITSDIGLVETQSFRKRIKFRINLLKDLNLRFRK</sequence>
<organism evidence="1 2">
    <name type="scientific">Araneus ventricosus</name>
    <name type="common">Orbweaver spider</name>
    <name type="synonym">Epeira ventricosa</name>
    <dbReference type="NCBI Taxonomy" id="182803"/>
    <lineage>
        <taxon>Eukaryota</taxon>
        <taxon>Metazoa</taxon>
        <taxon>Ecdysozoa</taxon>
        <taxon>Arthropoda</taxon>
        <taxon>Chelicerata</taxon>
        <taxon>Arachnida</taxon>
        <taxon>Araneae</taxon>
        <taxon>Araneomorphae</taxon>
        <taxon>Entelegynae</taxon>
        <taxon>Araneoidea</taxon>
        <taxon>Araneidae</taxon>
        <taxon>Araneus</taxon>
    </lineage>
</organism>
<evidence type="ECO:0008006" key="3">
    <source>
        <dbReference type="Google" id="ProtNLM"/>
    </source>
</evidence>
<keyword evidence="2" id="KW-1185">Reference proteome</keyword>
<gene>
    <name evidence="1" type="ORF">AVEN_95317_1</name>
</gene>
<dbReference type="InterPro" id="IPR012337">
    <property type="entry name" value="RNaseH-like_sf"/>
</dbReference>
<dbReference type="OrthoDB" id="8958038at2759"/>
<dbReference type="InterPro" id="IPR036397">
    <property type="entry name" value="RNaseH_sf"/>
</dbReference>
<proteinExistence type="predicted"/>
<evidence type="ECO:0000313" key="1">
    <source>
        <dbReference type="EMBL" id="GBO17782.1"/>
    </source>
</evidence>
<comment type="caution">
    <text evidence="1">The sequence shown here is derived from an EMBL/GenBank/DDBJ whole genome shotgun (WGS) entry which is preliminary data.</text>
</comment>
<evidence type="ECO:0000313" key="2">
    <source>
        <dbReference type="Proteomes" id="UP000499080"/>
    </source>
</evidence>
<dbReference type="Gene3D" id="3.30.420.10">
    <property type="entry name" value="Ribonuclease H-like superfamily/Ribonuclease H"/>
    <property type="match status" value="1"/>
</dbReference>
<dbReference type="Proteomes" id="UP000499080">
    <property type="component" value="Unassembled WGS sequence"/>
</dbReference>
<dbReference type="PANTHER" id="PTHR47331">
    <property type="entry name" value="PHD-TYPE DOMAIN-CONTAINING PROTEIN"/>
    <property type="match status" value="1"/>
</dbReference>
<dbReference type="SUPFAM" id="SSF53098">
    <property type="entry name" value="Ribonuclease H-like"/>
    <property type="match status" value="1"/>
</dbReference>
<dbReference type="EMBL" id="BGPR01041504">
    <property type="protein sequence ID" value="GBO17782.1"/>
    <property type="molecule type" value="Genomic_DNA"/>
</dbReference>
<name>A0A4Y2UZR4_ARAVE</name>
<reference evidence="1 2" key="1">
    <citation type="journal article" date="2019" name="Sci. Rep.">
        <title>Orb-weaving spider Araneus ventricosus genome elucidates the spidroin gene catalogue.</title>
        <authorList>
            <person name="Kono N."/>
            <person name="Nakamura H."/>
            <person name="Ohtoshi R."/>
            <person name="Moran D.A.P."/>
            <person name="Shinohara A."/>
            <person name="Yoshida Y."/>
            <person name="Fujiwara M."/>
            <person name="Mori M."/>
            <person name="Tomita M."/>
            <person name="Arakawa K."/>
        </authorList>
    </citation>
    <scope>NUCLEOTIDE SEQUENCE [LARGE SCALE GENOMIC DNA]</scope>
</reference>
<dbReference type="AlphaFoldDB" id="A0A4Y2UZR4"/>